<evidence type="ECO:0000313" key="2">
    <source>
        <dbReference type="Proteomes" id="UP001195963"/>
    </source>
</evidence>
<name>A0ABS7EBB8_9GAMM</name>
<dbReference type="Proteomes" id="UP001195963">
    <property type="component" value="Unassembled WGS sequence"/>
</dbReference>
<gene>
    <name evidence="1" type="ORF">K0625_23650</name>
</gene>
<dbReference type="EMBL" id="JAHZST010000032">
    <property type="protein sequence ID" value="MBW8186613.1"/>
    <property type="molecule type" value="Genomic_DNA"/>
</dbReference>
<dbReference type="RefSeq" id="WP_220111833.1">
    <property type="nucleotide sequence ID" value="NZ_JAHZST010000032.1"/>
</dbReference>
<accession>A0ABS7EBB8</accession>
<comment type="caution">
    <text evidence="1">The sequence shown here is derived from an EMBL/GenBank/DDBJ whole genome shotgun (WGS) entry which is preliminary data.</text>
</comment>
<protein>
    <submittedName>
        <fullName evidence="1">Uncharacterized protein</fullName>
    </submittedName>
</protein>
<sequence length="167" mass="19741">MDYKQAWVYQGDAPKAGRKLLLLEINELTIALPLIFRLVHPEEVMKKPEWFLNSIAEDDANRNLKYIALIPLLQKVTQLRKSSEPILTPLKELNDNLNDYFSDHGWRMVRKELSQIKKRQKKSHIELSKDIIAKLRLYMEDEKFESFDQAIDNLITEAKFKNAEREE</sequence>
<evidence type="ECO:0000313" key="1">
    <source>
        <dbReference type="EMBL" id="MBW8186613.1"/>
    </source>
</evidence>
<keyword evidence="2" id="KW-1185">Reference proteome</keyword>
<reference evidence="1 2" key="1">
    <citation type="submission" date="2021-07" db="EMBL/GenBank/DDBJ databases">
        <title>Shewanella sp. nov, isolated from SCS.</title>
        <authorList>
            <person name="Cao W.R."/>
        </authorList>
    </citation>
    <scope>NUCLEOTIDE SEQUENCE [LARGE SCALE GENOMIC DNA]</scope>
    <source>
        <strain evidence="1 2">NR704-98</strain>
    </source>
</reference>
<organism evidence="1 2">
    <name type="scientific">Shewanella nanhaiensis</name>
    <dbReference type="NCBI Taxonomy" id="2864872"/>
    <lineage>
        <taxon>Bacteria</taxon>
        <taxon>Pseudomonadati</taxon>
        <taxon>Pseudomonadota</taxon>
        <taxon>Gammaproteobacteria</taxon>
        <taxon>Alteromonadales</taxon>
        <taxon>Shewanellaceae</taxon>
        <taxon>Shewanella</taxon>
    </lineage>
</organism>
<proteinExistence type="predicted"/>